<accession>A0A933SBR4</accession>
<dbReference type="GO" id="GO:0030288">
    <property type="term" value="C:outer membrane-bounded periplasmic space"/>
    <property type="evidence" value="ECO:0007669"/>
    <property type="project" value="TreeGrafter"/>
</dbReference>
<dbReference type="Gene3D" id="3.90.226.10">
    <property type="entry name" value="2-enoyl-CoA Hydratase, Chain A, domain 1"/>
    <property type="match status" value="1"/>
</dbReference>
<dbReference type="PANTHER" id="PTHR32060:SF30">
    <property type="entry name" value="CARBOXY-TERMINAL PROCESSING PROTEASE CTPA"/>
    <property type="match status" value="1"/>
</dbReference>
<dbReference type="FunFam" id="2.30.42.10:FF:000063">
    <property type="entry name" value="Peptidase, S41 family"/>
    <property type="match status" value="1"/>
</dbReference>
<dbReference type="CDD" id="cd06782">
    <property type="entry name" value="cpPDZ_CPP-like"/>
    <property type="match status" value="1"/>
</dbReference>
<dbReference type="GO" id="GO:0007165">
    <property type="term" value="P:signal transduction"/>
    <property type="evidence" value="ECO:0007669"/>
    <property type="project" value="TreeGrafter"/>
</dbReference>
<dbReference type="InterPro" id="IPR004447">
    <property type="entry name" value="Peptidase_S41A"/>
</dbReference>
<dbReference type="Proteomes" id="UP000696931">
    <property type="component" value="Unassembled WGS sequence"/>
</dbReference>
<dbReference type="CDD" id="cd07560">
    <property type="entry name" value="Peptidase_S41_CPP"/>
    <property type="match status" value="1"/>
</dbReference>
<evidence type="ECO:0000256" key="1">
    <source>
        <dbReference type="ARBA" id="ARBA00009179"/>
    </source>
</evidence>
<dbReference type="AlphaFoldDB" id="A0A933SBR4"/>
<dbReference type="Gene3D" id="2.30.42.10">
    <property type="match status" value="1"/>
</dbReference>
<organism evidence="8 9">
    <name type="scientific">Eiseniibacteriota bacterium</name>
    <dbReference type="NCBI Taxonomy" id="2212470"/>
    <lineage>
        <taxon>Bacteria</taxon>
        <taxon>Candidatus Eiseniibacteriota</taxon>
    </lineage>
</organism>
<evidence type="ECO:0000256" key="5">
    <source>
        <dbReference type="RuleBase" id="RU004404"/>
    </source>
</evidence>
<evidence type="ECO:0000256" key="4">
    <source>
        <dbReference type="ARBA" id="ARBA00022825"/>
    </source>
</evidence>
<dbReference type="InterPro" id="IPR041489">
    <property type="entry name" value="PDZ_6"/>
</dbReference>
<gene>
    <name evidence="8" type="ORF">HZA61_02485</name>
</gene>
<evidence type="ECO:0000313" key="9">
    <source>
        <dbReference type="Proteomes" id="UP000696931"/>
    </source>
</evidence>
<dbReference type="InterPro" id="IPR036034">
    <property type="entry name" value="PDZ_sf"/>
</dbReference>
<evidence type="ECO:0000259" key="7">
    <source>
        <dbReference type="PROSITE" id="PS50106"/>
    </source>
</evidence>
<dbReference type="InterPro" id="IPR029045">
    <property type="entry name" value="ClpP/crotonase-like_dom_sf"/>
</dbReference>
<dbReference type="InterPro" id="IPR001478">
    <property type="entry name" value="PDZ"/>
</dbReference>
<proteinExistence type="inferred from homology"/>
<sequence>MTMKRKSSLGPLVVAMSLSVLLGFGLARALRAGDDLRSNLDLFNNVLYLVQQNYVESPDNEKLIKGAIDGMLKTLDPHSVFLPEKRAQQMDEQFHGEYSGIGVQFDIQDNKIVVISPLEGTPAYRLGIRAGDKIVEIDGKPLKKGINNDDVFKLLRGPTGSTVMVTIERETEPEHMHFTIERAKIPIESIPYAYMIRPGVGYVRVIRFAQTTGDELEAAIAKLRGQGMKSLLIDLRSNSGGLLSQAVDVLDQVIPDNRRLVYTRGRITSSNADYYSTSRPGKWTDGPIVVLVDHGSASASEIVSGAVQDLDRGLVVGINTFGKGLVQNQMNLSQGKLLLTIARYYTPSGRGIQRDYTKFGDQSEYQEDAYREDVPSDSALQARPKFKTSTGRIVYGGGGIYPDVVIKDPPNLTRPEIEFITKRVGFEFATHYVTKHPNTKWTPETFDPRFTLTPDEWKNLRQIVDNKKIVMNDSVWTAEKPFILRQVRAELASATLGSLERYRIAVEDDPQLNAALDLFPRAQQLLATAAGRRSEPGPVDGSPPADPRKASLDGKERKK</sequence>
<dbReference type="Pfam" id="PF17820">
    <property type="entry name" value="PDZ_6"/>
    <property type="match status" value="1"/>
</dbReference>
<dbReference type="EMBL" id="JACRIW010000020">
    <property type="protein sequence ID" value="MBI5168335.1"/>
    <property type="molecule type" value="Genomic_DNA"/>
</dbReference>
<dbReference type="GO" id="GO:0006508">
    <property type="term" value="P:proteolysis"/>
    <property type="evidence" value="ECO:0007669"/>
    <property type="project" value="UniProtKB-KW"/>
</dbReference>
<feature type="region of interest" description="Disordered" evidence="6">
    <location>
        <begin position="527"/>
        <end position="559"/>
    </location>
</feature>
<dbReference type="Pfam" id="PF22694">
    <property type="entry name" value="CtpB_N-like"/>
    <property type="match status" value="1"/>
</dbReference>
<evidence type="ECO:0000313" key="8">
    <source>
        <dbReference type="EMBL" id="MBI5168335.1"/>
    </source>
</evidence>
<dbReference type="PANTHER" id="PTHR32060">
    <property type="entry name" value="TAIL-SPECIFIC PROTEASE"/>
    <property type="match status" value="1"/>
</dbReference>
<evidence type="ECO:0000256" key="2">
    <source>
        <dbReference type="ARBA" id="ARBA00022670"/>
    </source>
</evidence>
<feature type="compositionally biased region" description="Basic and acidic residues" evidence="6">
    <location>
        <begin position="546"/>
        <end position="559"/>
    </location>
</feature>
<dbReference type="SUPFAM" id="SSF52096">
    <property type="entry name" value="ClpP/crotonase"/>
    <property type="match status" value="1"/>
</dbReference>
<dbReference type="SUPFAM" id="SSF50156">
    <property type="entry name" value="PDZ domain-like"/>
    <property type="match status" value="1"/>
</dbReference>
<protein>
    <submittedName>
        <fullName evidence="8">S41 family peptidase</fullName>
    </submittedName>
</protein>
<name>A0A933SBR4_UNCEI</name>
<dbReference type="NCBIfam" id="TIGR00225">
    <property type="entry name" value="prc"/>
    <property type="match status" value="1"/>
</dbReference>
<keyword evidence="2 5" id="KW-0645">Protease</keyword>
<comment type="caution">
    <text evidence="8">The sequence shown here is derived from an EMBL/GenBank/DDBJ whole genome shotgun (WGS) entry which is preliminary data.</text>
</comment>
<dbReference type="SMART" id="SM00228">
    <property type="entry name" value="PDZ"/>
    <property type="match status" value="1"/>
</dbReference>
<keyword evidence="4 5" id="KW-0720">Serine protease</keyword>
<dbReference type="GO" id="GO:0008236">
    <property type="term" value="F:serine-type peptidase activity"/>
    <property type="evidence" value="ECO:0007669"/>
    <property type="project" value="UniProtKB-KW"/>
</dbReference>
<dbReference type="InterPro" id="IPR005151">
    <property type="entry name" value="Tail-specific_protease"/>
</dbReference>
<dbReference type="Gene3D" id="3.30.750.44">
    <property type="match status" value="1"/>
</dbReference>
<reference evidence="8" key="1">
    <citation type="submission" date="2020-07" db="EMBL/GenBank/DDBJ databases">
        <title>Huge and variable diversity of episymbiotic CPR bacteria and DPANN archaea in groundwater ecosystems.</title>
        <authorList>
            <person name="He C.Y."/>
            <person name="Keren R."/>
            <person name="Whittaker M."/>
            <person name="Farag I.F."/>
            <person name="Doudna J."/>
            <person name="Cate J.H.D."/>
            <person name="Banfield J.F."/>
        </authorList>
    </citation>
    <scope>NUCLEOTIDE SEQUENCE</scope>
    <source>
        <strain evidence="8">NC_groundwater_1813_Pr3_B-0.1um_71_17</strain>
    </source>
</reference>
<dbReference type="GO" id="GO:0004175">
    <property type="term" value="F:endopeptidase activity"/>
    <property type="evidence" value="ECO:0007669"/>
    <property type="project" value="TreeGrafter"/>
</dbReference>
<keyword evidence="3 5" id="KW-0378">Hydrolase</keyword>
<dbReference type="PROSITE" id="PS50106">
    <property type="entry name" value="PDZ"/>
    <property type="match status" value="1"/>
</dbReference>
<evidence type="ECO:0000256" key="6">
    <source>
        <dbReference type="SAM" id="MobiDB-lite"/>
    </source>
</evidence>
<dbReference type="InterPro" id="IPR055210">
    <property type="entry name" value="CtpA/B_N"/>
</dbReference>
<dbReference type="Pfam" id="PF03572">
    <property type="entry name" value="Peptidase_S41"/>
    <property type="match status" value="1"/>
</dbReference>
<feature type="domain" description="PDZ" evidence="7">
    <location>
        <begin position="87"/>
        <end position="170"/>
    </location>
</feature>
<evidence type="ECO:0000256" key="3">
    <source>
        <dbReference type="ARBA" id="ARBA00022801"/>
    </source>
</evidence>
<comment type="similarity">
    <text evidence="1 5">Belongs to the peptidase S41A family.</text>
</comment>
<dbReference type="SMART" id="SM00245">
    <property type="entry name" value="TSPc"/>
    <property type="match status" value="1"/>
</dbReference>